<reference evidence="1 2" key="1">
    <citation type="submission" date="2020-08" db="EMBL/GenBank/DDBJ databases">
        <title>The genome sequence of Novosphingobium flavum 4Y4.</title>
        <authorList>
            <person name="Liu Y."/>
        </authorList>
    </citation>
    <scope>NUCLEOTIDE SEQUENCE [LARGE SCALE GENOMIC DNA]</scope>
    <source>
        <strain evidence="1 2">4Y4</strain>
    </source>
</reference>
<organism evidence="1 2">
    <name type="scientific">Novosphingobium aerophilum</name>
    <dbReference type="NCBI Taxonomy" id="2839843"/>
    <lineage>
        <taxon>Bacteria</taxon>
        <taxon>Pseudomonadati</taxon>
        <taxon>Pseudomonadota</taxon>
        <taxon>Alphaproteobacteria</taxon>
        <taxon>Sphingomonadales</taxon>
        <taxon>Sphingomonadaceae</taxon>
        <taxon>Novosphingobium</taxon>
    </lineage>
</organism>
<dbReference type="EMBL" id="JACLAU010000006">
    <property type="protein sequence ID" value="MBC2651359.1"/>
    <property type="molecule type" value="Genomic_DNA"/>
</dbReference>
<dbReference type="Proteomes" id="UP000520156">
    <property type="component" value="Unassembled WGS sequence"/>
</dbReference>
<dbReference type="AlphaFoldDB" id="A0A7X1F799"/>
<name>A0A7X1F799_9SPHN</name>
<protein>
    <submittedName>
        <fullName evidence="1">Uncharacterized protein</fullName>
    </submittedName>
</protein>
<keyword evidence="2" id="KW-1185">Reference proteome</keyword>
<gene>
    <name evidence="1" type="ORF">H7F49_06555</name>
</gene>
<comment type="caution">
    <text evidence="1">The sequence shown here is derived from an EMBL/GenBank/DDBJ whole genome shotgun (WGS) entry which is preliminary data.</text>
</comment>
<sequence length="61" mass="6491">MTQKSKTPAGTGASRVRLDGWTHSLDNLAASRVQFLIAAYNVRPELAAMIAVLAFEGHGHG</sequence>
<evidence type="ECO:0000313" key="1">
    <source>
        <dbReference type="EMBL" id="MBC2651359.1"/>
    </source>
</evidence>
<dbReference type="RefSeq" id="WP_185682774.1">
    <property type="nucleotide sequence ID" value="NZ_JACLAU010000006.1"/>
</dbReference>
<evidence type="ECO:0000313" key="2">
    <source>
        <dbReference type="Proteomes" id="UP000520156"/>
    </source>
</evidence>
<proteinExistence type="predicted"/>
<accession>A0A7X1F799</accession>